<sequence>MASCVFVKAWVVYGYPRSIDNCYIFIIIQCLIPTYYPSITQDQLSYAPKYDPLILQP</sequence>
<proteinExistence type="predicted"/>
<evidence type="ECO:0000313" key="1">
    <source>
        <dbReference type="EMBL" id="RPA87040.1"/>
    </source>
</evidence>
<keyword evidence="2" id="KW-1185">Reference proteome</keyword>
<protein>
    <submittedName>
        <fullName evidence="1">Uncharacterized protein</fullName>
    </submittedName>
</protein>
<organism evidence="1 2">
    <name type="scientific">Ascobolus immersus RN42</name>
    <dbReference type="NCBI Taxonomy" id="1160509"/>
    <lineage>
        <taxon>Eukaryota</taxon>
        <taxon>Fungi</taxon>
        <taxon>Dikarya</taxon>
        <taxon>Ascomycota</taxon>
        <taxon>Pezizomycotina</taxon>
        <taxon>Pezizomycetes</taxon>
        <taxon>Pezizales</taxon>
        <taxon>Ascobolaceae</taxon>
        <taxon>Ascobolus</taxon>
    </lineage>
</organism>
<dbReference type="AlphaFoldDB" id="A0A3N4IS47"/>
<reference evidence="1 2" key="1">
    <citation type="journal article" date="2018" name="Nat. Ecol. Evol.">
        <title>Pezizomycetes genomes reveal the molecular basis of ectomycorrhizal truffle lifestyle.</title>
        <authorList>
            <person name="Murat C."/>
            <person name="Payen T."/>
            <person name="Noel B."/>
            <person name="Kuo A."/>
            <person name="Morin E."/>
            <person name="Chen J."/>
            <person name="Kohler A."/>
            <person name="Krizsan K."/>
            <person name="Balestrini R."/>
            <person name="Da Silva C."/>
            <person name="Montanini B."/>
            <person name="Hainaut M."/>
            <person name="Levati E."/>
            <person name="Barry K.W."/>
            <person name="Belfiori B."/>
            <person name="Cichocki N."/>
            <person name="Clum A."/>
            <person name="Dockter R.B."/>
            <person name="Fauchery L."/>
            <person name="Guy J."/>
            <person name="Iotti M."/>
            <person name="Le Tacon F."/>
            <person name="Lindquist E.A."/>
            <person name="Lipzen A."/>
            <person name="Malagnac F."/>
            <person name="Mello A."/>
            <person name="Molinier V."/>
            <person name="Miyauchi S."/>
            <person name="Poulain J."/>
            <person name="Riccioni C."/>
            <person name="Rubini A."/>
            <person name="Sitrit Y."/>
            <person name="Splivallo R."/>
            <person name="Traeger S."/>
            <person name="Wang M."/>
            <person name="Zifcakova L."/>
            <person name="Wipf D."/>
            <person name="Zambonelli A."/>
            <person name="Paolocci F."/>
            <person name="Nowrousian M."/>
            <person name="Ottonello S."/>
            <person name="Baldrian P."/>
            <person name="Spatafora J.W."/>
            <person name="Henrissat B."/>
            <person name="Nagy L.G."/>
            <person name="Aury J.M."/>
            <person name="Wincker P."/>
            <person name="Grigoriev I.V."/>
            <person name="Bonfante P."/>
            <person name="Martin F.M."/>
        </authorList>
    </citation>
    <scope>NUCLEOTIDE SEQUENCE [LARGE SCALE GENOMIC DNA]</scope>
    <source>
        <strain evidence="1 2">RN42</strain>
    </source>
</reference>
<dbReference type="EMBL" id="ML119647">
    <property type="protein sequence ID" value="RPA87040.1"/>
    <property type="molecule type" value="Genomic_DNA"/>
</dbReference>
<dbReference type="Proteomes" id="UP000275078">
    <property type="component" value="Unassembled WGS sequence"/>
</dbReference>
<accession>A0A3N4IS47</accession>
<evidence type="ECO:0000313" key="2">
    <source>
        <dbReference type="Proteomes" id="UP000275078"/>
    </source>
</evidence>
<name>A0A3N4IS47_ASCIM</name>
<gene>
    <name evidence="1" type="ORF">BJ508DRAFT_95343</name>
</gene>